<evidence type="ECO:0000313" key="1">
    <source>
        <dbReference type="EMBL" id="MPN20605.1"/>
    </source>
</evidence>
<sequence length="228" mass="26291">MGKLIDELKGMGFEFQEGNLVMEVEVAGETVEIHDLRVKSSEGQIILLKRDMTPMLFPGKGRDDVRTACGDVYRDYYGLDEEGMAMLLYNHTLRTHQYLDEQRQRIGLISIKEGPPESFFVLDEFDVGMGIGLIETGRYADGRFVAQSASEAFYEDADVLRMHFTHLPDEKDVEDALLIRKTERDFKLGRHRETFECEDCGKKRHWLDIPGTMKEKLNLRLMRKCGCQ</sequence>
<comment type="caution">
    <text evidence="1">The sequence shown here is derived from an EMBL/GenBank/DDBJ whole genome shotgun (WGS) entry which is preliminary data.</text>
</comment>
<protein>
    <submittedName>
        <fullName evidence="1">Uncharacterized protein</fullName>
    </submittedName>
</protein>
<gene>
    <name evidence="1" type="ORF">SDC9_167984</name>
</gene>
<name>A0A645G1U7_9ZZZZ</name>
<reference evidence="1" key="1">
    <citation type="submission" date="2019-08" db="EMBL/GenBank/DDBJ databases">
        <authorList>
            <person name="Kucharzyk K."/>
            <person name="Murdoch R.W."/>
            <person name="Higgins S."/>
            <person name="Loffler F."/>
        </authorList>
    </citation>
    <scope>NUCLEOTIDE SEQUENCE</scope>
</reference>
<organism evidence="1">
    <name type="scientific">bioreactor metagenome</name>
    <dbReference type="NCBI Taxonomy" id="1076179"/>
    <lineage>
        <taxon>unclassified sequences</taxon>
        <taxon>metagenomes</taxon>
        <taxon>ecological metagenomes</taxon>
    </lineage>
</organism>
<proteinExistence type="predicted"/>
<accession>A0A645G1U7</accession>
<dbReference type="AlphaFoldDB" id="A0A645G1U7"/>
<dbReference type="EMBL" id="VSSQ01068409">
    <property type="protein sequence ID" value="MPN20605.1"/>
    <property type="molecule type" value="Genomic_DNA"/>
</dbReference>